<dbReference type="InterPro" id="IPR033907">
    <property type="entry name" value="Endolysin_autolysin"/>
</dbReference>
<dbReference type="PANTHER" id="PTHR38107:SF3">
    <property type="entry name" value="LYSOZYME RRRD-RELATED"/>
    <property type="match status" value="1"/>
</dbReference>
<keyword evidence="4" id="KW-0378">Hydrolase</keyword>
<keyword evidence="8" id="KW-1185">Reference proteome</keyword>
<proteinExistence type="inferred from homology"/>
<dbReference type="InterPro" id="IPR002196">
    <property type="entry name" value="Glyco_hydro_24"/>
</dbReference>
<evidence type="ECO:0000256" key="1">
    <source>
        <dbReference type="ARBA" id="ARBA00000632"/>
    </source>
</evidence>
<keyword evidence="6" id="KW-0326">Glycosidase</keyword>
<evidence type="ECO:0000256" key="3">
    <source>
        <dbReference type="ARBA" id="ARBA00022638"/>
    </source>
</evidence>
<evidence type="ECO:0000256" key="2">
    <source>
        <dbReference type="ARBA" id="ARBA00022529"/>
    </source>
</evidence>
<evidence type="ECO:0000256" key="6">
    <source>
        <dbReference type="ARBA" id="ARBA00023295"/>
    </source>
</evidence>
<evidence type="ECO:0000256" key="5">
    <source>
        <dbReference type="ARBA" id="ARBA00023200"/>
    </source>
</evidence>
<name>A0A8J8NLU9_HALGN</name>
<dbReference type="InterPro" id="IPR034690">
    <property type="entry name" value="Endolysin_T4_type"/>
</dbReference>
<dbReference type="OrthoDB" id="5358886at2759"/>
<organism evidence="7 8">
    <name type="scientific">Halteria grandinella</name>
    <dbReference type="NCBI Taxonomy" id="5974"/>
    <lineage>
        <taxon>Eukaryota</taxon>
        <taxon>Sar</taxon>
        <taxon>Alveolata</taxon>
        <taxon>Ciliophora</taxon>
        <taxon>Intramacronucleata</taxon>
        <taxon>Spirotrichea</taxon>
        <taxon>Stichotrichia</taxon>
        <taxon>Sporadotrichida</taxon>
        <taxon>Halteriidae</taxon>
        <taxon>Halteria</taxon>
    </lineage>
</organism>
<dbReference type="HAMAP" id="MF_04110">
    <property type="entry name" value="ENDOLYSIN_T4"/>
    <property type="match status" value="1"/>
</dbReference>
<keyword evidence="3" id="KW-0081">Bacteriolytic enzyme</keyword>
<dbReference type="InterPro" id="IPR023346">
    <property type="entry name" value="Lysozyme-like_dom_sf"/>
</dbReference>
<dbReference type="Gene3D" id="1.10.530.40">
    <property type="match status" value="1"/>
</dbReference>
<dbReference type="CDD" id="cd00737">
    <property type="entry name" value="lyz_endolysin_autolysin"/>
    <property type="match status" value="1"/>
</dbReference>
<protein>
    <recommendedName>
        <fullName evidence="9">Lysozyme</fullName>
    </recommendedName>
</protein>
<dbReference type="SUPFAM" id="SSF53955">
    <property type="entry name" value="Lysozyme-like"/>
    <property type="match status" value="1"/>
</dbReference>
<keyword evidence="5" id="KW-1035">Host cytoplasm</keyword>
<sequence>MEKIGTPDFSDYLSLIKHFEGYKDTTYSCPAGVKTIGYGHTGKDVVDGMKITQEQGEQFLKEELKEHRGYVEKYFKDIHLNENQIGALTSFSYNLGPGNLDKSTLKKRLLAGEDPNTVAREELPKWNRAAGKELPGLSRRRAAEAALFCK</sequence>
<accession>A0A8J8NLU9</accession>
<dbReference type="GO" id="GO:0009253">
    <property type="term" value="P:peptidoglycan catabolic process"/>
    <property type="evidence" value="ECO:0007669"/>
    <property type="project" value="InterPro"/>
</dbReference>
<reference evidence="7" key="1">
    <citation type="submission" date="2019-06" db="EMBL/GenBank/DDBJ databases">
        <authorList>
            <person name="Zheng W."/>
        </authorList>
    </citation>
    <scope>NUCLEOTIDE SEQUENCE</scope>
    <source>
        <strain evidence="7">QDHG01</strain>
    </source>
</reference>
<keyword evidence="2" id="KW-0929">Antimicrobial</keyword>
<dbReference type="InterPro" id="IPR023347">
    <property type="entry name" value="Lysozyme_dom_sf"/>
</dbReference>
<dbReference type="Pfam" id="PF00959">
    <property type="entry name" value="Phage_lysozyme"/>
    <property type="match status" value="1"/>
</dbReference>
<dbReference type="InterPro" id="IPR051018">
    <property type="entry name" value="Bacteriophage_GH24"/>
</dbReference>
<evidence type="ECO:0008006" key="9">
    <source>
        <dbReference type="Google" id="ProtNLM"/>
    </source>
</evidence>
<evidence type="ECO:0000256" key="4">
    <source>
        <dbReference type="ARBA" id="ARBA00022801"/>
    </source>
</evidence>
<dbReference type="GO" id="GO:0031640">
    <property type="term" value="P:killing of cells of another organism"/>
    <property type="evidence" value="ECO:0007669"/>
    <property type="project" value="UniProtKB-KW"/>
</dbReference>
<dbReference type="PANTHER" id="PTHR38107">
    <property type="match status" value="1"/>
</dbReference>
<dbReference type="GO" id="GO:0042742">
    <property type="term" value="P:defense response to bacterium"/>
    <property type="evidence" value="ECO:0007669"/>
    <property type="project" value="UniProtKB-KW"/>
</dbReference>
<dbReference type="Proteomes" id="UP000785679">
    <property type="component" value="Unassembled WGS sequence"/>
</dbReference>
<comment type="catalytic activity">
    <reaction evidence="1">
        <text>Hydrolysis of (1-&gt;4)-beta-linkages between N-acetylmuramic acid and N-acetyl-D-glucosamine residues in a peptidoglycan and between N-acetyl-D-glucosamine residues in chitodextrins.</text>
        <dbReference type="EC" id="3.2.1.17"/>
    </reaction>
</comment>
<dbReference type="AlphaFoldDB" id="A0A8J8NLU9"/>
<comment type="caution">
    <text evidence="7">The sequence shown here is derived from an EMBL/GenBank/DDBJ whole genome shotgun (WGS) entry which is preliminary data.</text>
</comment>
<gene>
    <name evidence="7" type="ORF">FGO68_gene5507</name>
</gene>
<evidence type="ECO:0000313" key="8">
    <source>
        <dbReference type="Proteomes" id="UP000785679"/>
    </source>
</evidence>
<dbReference type="EMBL" id="RRYP01013503">
    <property type="protein sequence ID" value="TNV76480.1"/>
    <property type="molecule type" value="Genomic_DNA"/>
</dbReference>
<dbReference type="GO" id="GO:0016998">
    <property type="term" value="P:cell wall macromolecule catabolic process"/>
    <property type="evidence" value="ECO:0007669"/>
    <property type="project" value="InterPro"/>
</dbReference>
<dbReference type="GO" id="GO:0003796">
    <property type="term" value="F:lysozyme activity"/>
    <property type="evidence" value="ECO:0007669"/>
    <property type="project" value="UniProtKB-EC"/>
</dbReference>
<evidence type="ECO:0000313" key="7">
    <source>
        <dbReference type="EMBL" id="TNV76480.1"/>
    </source>
</evidence>